<dbReference type="SUPFAM" id="SSF51430">
    <property type="entry name" value="NAD(P)-linked oxidoreductase"/>
    <property type="match status" value="1"/>
</dbReference>
<dbReference type="InterPro" id="IPR023210">
    <property type="entry name" value="NADP_OxRdtase_dom"/>
</dbReference>
<organism evidence="2 3">
    <name type="scientific">Chryseotalea sanaruensis</name>
    <dbReference type="NCBI Taxonomy" id="2482724"/>
    <lineage>
        <taxon>Bacteria</taxon>
        <taxon>Pseudomonadati</taxon>
        <taxon>Bacteroidota</taxon>
        <taxon>Cytophagia</taxon>
        <taxon>Cytophagales</taxon>
        <taxon>Chryseotaleaceae</taxon>
        <taxon>Chryseotalea</taxon>
    </lineage>
</organism>
<feature type="domain" description="NADP-dependent oxidoreductase" evidence="1">
    <location>
        <begin position="16"/>
        <end position="281"/>
    </location>
</feature>
<protein>
    <submittedName>
        <fullName evidence="2">Oxidoreductase</fullName>
    </submittedName>
</protein>
<evidence type="ECO:0000259" key="1">
    <source>
        <dbReference type="Pfam" id="PF00248"/>
    </source>
</evidence>
<sequence>MQYQRIHPKGPEFSRIIAGVWNWADETINERCIAAALDCGITTFDHADIYGGYTIEELFGRILKQHPGLRNKMQLVTKCGIKLKVDNKPEHRIKHYDTTYEHIIQSVETSLKNLGTDRIDLLLIHRPDPLLNPQEVAKAFEDLYEKGKVLHFGVSNFTSTQFEMLQSFLPMPLVTNQLEVSLFKSDYLFNGVSDVMMKHHVGIMAWSPLGNGKYFDDLEKMQTLGVLADKYKVSTAKLLFAWLLAHPANLFPITGTTKTERIQEAAAALDVKLGQQDWFAMLKIIKGFDVA</sequence>
<dbReference type="EMBL" id="BHXQ01000002">
    <property type="protein sequence ID" value="GCC50851.1"/>
    <property type="molecule type" value="Genomic_DNA"/>
</dbReference>
<dbReference type="Proteomes" id="UP000288227">
    <property type="component" value="Unassembled WGS sequence"/>
</dbReference>
<dbReference type="PANTHER" id="PTHR43364:SF1">
    <property type="entry name" value="OXIDOREDUCTASE YDHF"/>
    <property type="match status" value="1"/>
</dbReference>
<evidence type="ECO:0000313" key="2">
    <source>
        <dbReference type="EMBL" id="GCC50851.1"/>
    </source>
</evidence>
<name>A0A401U7I0_9BACT</name>
<dbReference type="PRINTS" id="PR00069">
    <property type="entry name" value="ALDKETRDTASE"/>
</dbReference>
<dbReference type="GO" id="GO:0005829">
    <property type="term" value="C:cytosol"/>
    <property type="evidence" value="ECO:0007669"/>
    <property type="project" value="TreeGrafter"/>
</dbReference>
<dbReference type="GO" id="GO:0016491">
    <property type="term" value="F:oxidoreductase activity"/>
    <property type="evidence" value="ECO:0007669"/>
    <property type="project" value="InterPro"/>
</dbReference>
<dbReference type="Pfam" id="PF00248">
    <property type="entry name" value="Aldo_ket_red"/>
    <property type="match status" value="1"/>
</dbReference>
<dbReference type="InterPro" id="IPR020471">
    <property type="entry name" value="AKR"/>
</dbReference>
<gene>
    <name evidence="2" type="ORF">SanaruYs_10700</name>
</gene>
<dbReference type="CDD" id="cd19092">
    <property type="entry name" value="AKR_BsYcsN_EcYdhF-like"/>
    <property type="match status" value="1"/>
</dbReference>
<dbReference type="Gene3D" id="3.20.20.100">
    <property type="entry name" value="NADP-dependent oxidoreductase domain"/>
    <property type="match status" value="1"/>
</dbReference>
<accession>A0A401U7I0</accession>
<dbReference type="AlphaFoldDB" id="A0A401U7I0"/>
<dbReference type="InterPro" id="IPR036812">
    <property type="entry name" value="NAD(P)_OxRdtase_dom_sf"/>
</dbReference>
<reference evidence="2 3" key="1">
    <citation type="submission" date="2018-11" db="EMBL/GenBank/DDBJ databases">
        <title>Chryseotalea sanarue gen. nov., sp., nov., a member of the family Cytophagaceae, isolated from a brackish lake in Hamamatsu Japan.</title>
        <authorList>
            <person name="Maejima Y."/>
            <person name="Iino T."/>
            <person name="Muraguchi Y."/>
            <person name="Fukuda K."/>
            <person name="Ohkuma M."/>
            <person name="Moriuchi R."/>
            <person name="Dohra H."/>
            <person name="Kimbara K."/>
            <person name="Shintani M."/>
        </authorList>
    </citation>
    <scope>NUCLEOTIDE SEQUENCE [LARGE SCALE GENOMIC DNA]</scope>
    <source>
        <strain evidence="2 3">Ys</strain>
    </source>
</reference>
<evidence type="ECO:0000313" key="3">
    <source>
        <dbReference type="Proteomes" id="UP000288227"/>
    </source>
</evidence>
<keyword evidence="3" id="KW-1185">Reference proteome</keyword>
<dbReference type="RefSeq" id="WP_218022379.1">
    <property type="nucleotide sequence ID" value="NZ_BHXQ01000002.1"/>
</dbReference>
<proteinExistence type="predicted"/>
<dbReference type="InterPro" id="IPR050523">
    <property type="entry name" value="AKR_Detox_Biosynth"/>
</dbReference>
<comment type="caution">
    <text evidence="2">The sequence shown here is derived from an EMBL/GenBank/DDBJ whole genome shotgun (WGS) entry which is preliminary data.</text>
</comment>
<dbReference type="PANTHER" id="PTHR43364">
    <property type="entry name" value="NADH-SPECIFIC METHYLGLYOXAL REDUCTASE-RELATED"/>
    <property type="match status" value="1"/>
</dbReference>